<keyword evidence="2" id="KW-1133">Transmembrane helix</keyword>
<feature type="transmembrane region" description="Helical" evidence="2">
    <location>
        <begin position="254"/>
        <end position="275"/>
    </location>
</feature>
<keyword evidence="2" id="KW-0812">Transmembrane</keyword>
<accession>A0A017T7C1</accession>
<keyword evidence="4" id="KW-1185">Reference proteome</keyword>
<protein>
    <submittedName>
        <fullName evidence="3">Uncharacterized protein</fullName>
    </submittedName>
</protein>
<dbReference type="Proteomes" id="UP000019678">
    <property type="component" value="Unassembled WGS sequence"/>
</dbReference>
<name>A0A017T7C1_9BACT</name>
<reference evidence="3 4" key="1">
    <citation type="submission" date="2013-05" db="EMBL/GenBank/DDBJ databases">
        <title>Genome assembly of Chondromyces apiculatus DSM 436.</title>
        <authorList>
            <person name="Sharma G."/>
            <person name="Khatri I."/>
            <person name="Kaur C."/>
            <person name="Mayilraj S."/>
            <person name="Subramanian S."/>
        </authorList>
    </citation>
    <scope>NUCLEOTIDE SEQUENCE [LARGE SCALE GENOMIC DNA]</scope>
    <source>
        <strain evidence="3 4">DSM 436</strain>
    </source>
</reference>
<keyword evidence="2" id="KW-0472">Membrane</keyword>
<feature type="compositionally biased region" description="Gly residues" evidence="1">
    <location>
        <begin position="85"/>
        <end position="96"/>
    </location>
</feature>
<dbReference type="AlphaFoldDB" id="A0A017T7C1"/>
<organism evidence="3 4">
    <name type="scientific">Chondromyces apiculatus DSM 436</name>
    <dbReference type="NCBI Taxonomy" id="1192034"/>
    <lineage>
        <taxon>Bacteria</taxon>
        <taxon>Pseudomonadati</taxon>
        <taxon>Myxococcota</taxon>
        <taxon>Polyangia</taxon>
        <taxon>Polyangiales</taxon>
        <taxon>Polyangiaceae</taxon>
        <taxon>Chondromyces</taxon>
    </lineage>
</organism>
<sequence length="317" mass="31894">MKALGSVQHHHLPRTRSGLLRRSAGILLLGAALIPTGCIRQASKGATEGVLDAMENHVADDQAPASGARGDGKSERESLASGAGTTAGRGGDGPSGGKKRGIIEPVARDAVSGTLEALDNQAAPLQRVSRAAATSVTSGVLEGAYGSRAEVTALVGDVSGAAGQAIVKAVAEELRRQAAEGMGISTEELGDGAALLARRTAAAAVAGATEQLAVDLSTCPPEGPCLALGIQRASRAVAMGMAEGVSRKTSPWDALIPFALGAVVAGGAAALIGFIRRRRQVVVPGVPVAATVATPQAPIRPVRHVPRFRPHAPEAIS</sequence>
<comment type="caution">
    <text evidence="3">The sequence shown here is derived from an EMBL/GenBank/DDBJ whole genome shotgun (WGS) entry which is preliminary data.</text>
</comment>
<evidence type="ECO:0000256" key="1">
    <source>
        <dbReference type="SAM" id="MobiDB-lite"/>
    </source>
</evidence>
<dbReference type="EMBL" id="ASRX01000030">
    <property type="protein sequence ID" value="EYF04700.1"/>
    <property type="molecule type" value="Genomic_DNA"/>
</dbReference>
<feature type="region of interest" description="Disordered" evidence="1">
    <location>
        <begin position="59"/>
        <end position="101"/>
    </location>
</feature>
<evidence type="ECO:0000256" key="2">
    <source>
        <dbReference type="SAM" id="Phobius"/>
    </source>
</evidence>
<evidence type="ECO:0000313" key="4">
    <source>
        <dbReference type="Proteomes" id="UP000019678"/>
    </source>
</evidence>
<evidence type="ECO:0000313" key="3">
    <source>
        <dbReference type="EMBL" id="EYF04700.1"/>
    </source>
</evidence>
<proteinExistence type="predicted"/>
<gene>
    <name evidence="3" type="ORF">CAP_4175</name>
</gene>